<proteinExistence type="predicted"/>
<evidence type="ECO:0000313" key="1">
    <source>
        <dbReference type="EMBL" id="MEB5476172.1"/>
    </source>
</evidence>
<sequence>MNMEYTHKTDYFFFAHKFVQFLQSHLEKYPNEITTNIHLSTLDDIFGHDRASFTINLDSILNIVDAYHLDTLIGDQTLVHHHDINTRKHLLTIFFNEEALRSLRAGQLIQYPKVA</sequence>
<keyword evidence="2" id="KW-1185">Reference proteome</keyword>
<reference evidence="1 2" key="1">
    <citation type="submission" date="2019-08" db="EMBL/GenBank/DDBJ databases">
        <title>Five species of Acinetobacter isolated from floral nectar and animal pollinators.</title>
        <authorList>
            <person name="Hendry T.A."/>
        </authorList>
    </citation>
    <scope>NUCLEOTIDE SEQUENCE [LARGE SCALE GENOMIC DNA]</scope>
    <source>
        <strain evidence="1 2">MD18.27</strain>
    </source>
</reference>
<dbReference type="RefSeq" id="WP_195770751.1">
    <property type="nucleotide sequence ID" value="NZ_VTDN01000002.1"/>
</dbReference>
<protein>
    <submittedName>
        <fullName evidence="1">Uncharacterized protein</fullName>
    </submittedName>
</protein>
<name>A0ABU6DQN1_9GAMM</name>
<gene>
    <name evidence="1" type="ORF">I2F25_03755</name>
</gene>
<dbReference type="EMBL" id="VTDN01000002">
    <property type="protein sequence ID" value="MEB5476172.1"/>
    <property type="molecule type" value="Genomic_DNA"/>
</dbReference>
<organism evidence="1 2">
    <name type="scientific">Acinetobacter pollinis</name>
    <dbReference type="NCBI Taxonomy" id="2605270"/>
    <lineage>
        <taxon>Bacteria</taxon>
        <taxon>Pseudomonadati</taxon>
        <taxon>Pseudomonadota</taxon>
        <taxon>Gammaproteobacteria</taxon>
        <taxon>Moraxellales</taxon>
        <taxon>Moraxellaceae</taxon>
        <taxon>Acinetobacter</taxon>
    </lineage>
</organism>
<dbReference type="Proteomes" id="UP001339883">
    <property type="component" value="Unassembled WGS sequence"/>
</dbReference>
<accession>A0ABU6DQN1</accession>
<comment type="caution">
    <text evidence="1">The sequence shown here is derived from an EMBL/GenBank/DDBJ whole genome shotgun (WGS) entry which is preliminary data.</text>
</comment>
<evidence type="ECO:0000313" key="2">
    <source>
        <dbReference type="Proteomes" id="UP001339883"/>
    </source>
</evidence>